<keyword evidence="3" id="KW-1185">Reference proteome</keyword>
<keyword evidence="1" id="KW-0732">Signal</keyword>
<name>A0A7X6DLM5_9BACT</name>
<evidence type="ECO:0000313" key="3">
    <source>
        <dbReference type="Proteomes" id="UP000534783"/>
    </source>
</evidence>
<feature type="chain" id="PRO_5030558937" evidence="1">
    <location>
        <begin position="27"/>
        <end position="191"/>
    </location>
</feature>
<comment type="caution">
    <text evidence="2">The sequence shown here is derived from an EMBL/GenBank/DDBJ whole genome shotgun (WGS) entry which is preliminary data.</text>
</comment>
<sequence>MFKKSNSITAFVISAYLLSSLPMAVAQEKTAPPPALPAPAQSAPRPVSAVNPITEAAVKSGVLACTSRINQVSNFLLDGSQGGGATMFTPPVDPDRRLFSVSMEVPVTNGPSAYASASFAPNQANGCGAMYETIVYWPEPCDAVAEKNFSDLKRSGALSKTIAVLGGAPATTIFLMPAGAGCVSIKKEVVQ</sequence>
<reference evidence="2 3" key="1">
    <citation type="journal article" date="2020" name="Nature">
        <title>Bacterial chemolithoautotrophy via manganese oxidation.</title>
        <authorList>
            <person name="Yu H."/>
            <person name="Leadbetter J.R."/>
        </authorList>
    </citation>
    <scope>NUCLEOTIDE SEQUENCE [LARGE SCALE GENOMIC DNA]</scope>
    <source>
        <strain evidence="2 3">Mn-1</strain>
    </source>
</reference>
<gene>
    <name evidence="2" type="ORF">MNODULE_01620</name>
</gene>
<protein>
    <submittedName>
        <fullName evidence="2">Uncharacterized protein</fullName>
    </submittedName>
</protein>
<dbReference type="EMBL" id="VTOW01000001">
    <property type="protein sequence ID" value="NKE69449.1"/>
    <property type="molecule type" value="Genomic_DNA"/>
</dbReference>
<dbReference type="AlphaFoldDB" id="A0A7X6DLM5"/>
<dbReference type="RefSeq" id="WP_168057746.1">
    <property type="nucleotide sequence ID" value="NZ_VTOW01000001.1"/>
</dbReference>
<feature type="signal peptide" evidence="1">
    <location>
        <begin position="1"/>
        <end position="26"/>
    </location>
</feature>
<evidence type="ECO:0000313" key="2">
    <source>
        <dbReference type="EMBL" id="NKE69449.1"/>
    </source>
</evidence>
<proteinExistence type="predicted"/>
<organism evidence="2 3">
    <name type="scientific">Candidatus Manganitrophus noduliformans</name>
    <dbReference type="NCBI Taxonomy" id="2606439"/>
    <lineage>
        <taxon>Bacteria</taxon>
        <taxon>Pseudomonadati</taxon>
        <taxon>Nitrospirota</taxon>
        <taxon>Nitrospiria</taxon>
        <taxon>Candidatus Troglogloeales</taxon>
        <taxon>Candidatus Manganitrophaceae</taxon>
        <taxon>Candidatus Manganitrophus</taxon>
    </lineage>
</organism>
<evidence type="ECO:0000256" key="1">
    <source>
        <dbReference type="SAM" id="SignalP"/>
    </source>
</evidence>
<accession>A0A7X6DLM5</accession>
<dbReference type="Proteomes" id="UP000534783">
    <property type="component" value="Unassembled WGS sequence"/>
</dbReference>